<evidence type="ECO:0000256" key="1">
    <source>
        <dbReference type="SAM" id="MobiDB-lite"/>
    </source>
</evidence>
<feature type="compositionally biased region" description="Basic and acidic residues" evidence="1">
    <location>
        <begin position="27"/>
        <end position="40"/>
    </location>
</feature>
<dbReference type="AlphaFoldDB" id="A0A4Q4RJF1"/>
<proteinExistence type="predicted"/>
<comment type="caution">
    <text evidence="2">The sequence shown here is derived from an EMBL/GenBank/DDBJ whole genome shotgun (WGS) entry which is preliminary data.</text>
</comment>
<accession>A0A4Q4RJF1</accession>
<evidence type="ECO:0000313" key="2">
    <source>
        <dbReference type="EMBL" id="RYO56962.1"/>
    </source>
</evidence>
<dbReference type="EMBL" id="PEJP01000034">
    <property type="protein sequence ID" value="RYO56962.1"/>
    <property type="molecule type" value="Genomic_DNA"/>
</dbReference>
<sequence>MSLCEICDRQILTKDWASHKNSRKHRAAEAKEREELEKLKNPGGSFSGDATGFGDINESAGGMSSQVPT</sequence>
<dbReference type="Proteomes" id="UP000293823">
    <property type="component" value="Unassembled WGS sequence"/>
</dbReference>
<evidence type="ECO:0000313" key="3">
    <source>
        <dbReference type="Proteomes" id="UP000293823"/>
    </source>
</evidence>
<feature type="region of interest" description="Disordered" evidence="1">
    <location>
        <begin position="18"/>
        <end position="69"/>
    </location>
</feature>
<name>A0A4Q4RJF1_9PLEO</name>
<protein>
    <submittedName>
        <fullName evidence="2">Uncharacterized protein</fullName>
    </submittedName>
</protein>
<reference evidence="3" key="1">
    <citation type="journal article" date="2019" name="bioRxiv">
        <title>Genomics, evolutionary history and diagnostics of the Alternaria alternata species group including apple and Asian pear pathotypes.</title>
        <authorList>
            <person name="Armitage A.D."/>
            <person name="Cockerton H.M."/>
            <person name="Sreenivasaprasad S."/>
            <person name="Woodhall J.W."/>
            <person name="Lane C.R."/>
            <person name="Harrison R.J."/>
            <person name="Clarkson J.P."/>
        </authorList>
    </citation>
    <scope>NUCLEOTIDE SEQUENCE [LARGE SCALE GENOMIC DNA]</scope>
    <source>
        <strain evidence="3">RGR 97.0016</strain>
    </source>
</reference>
<gene>
    <name evidence="2" type="ORF">AA0113_g8263</name>
</gene>
<keyword evidence="3" id="KW-1185">Reference proteome</keyword>
<organism evidence="2 3">
    <name type="scientific">Alternaria arborescens</name>
    <dbReference type="NCBI Taxonomy" id="156630"/>
    <lineage>
        <taxon>Eukaryota</taxon>
        <taxon>Fungi</taxon>
        <taxon>Dikarya</taxon>
        <taxon>Ascomycota</taxon>
        <taxon>Pezizomycotina</taxon>
        <taxon>Dothideomycetes</taxon>
        <taxon>Pleosporomycetidae</taxon>
        <taxon>Pleosporales</taxon>
        <taxon>Pleosporineae</taxon>
        <taxon>Pleosporaceae</taxon>
        <taxon>Alternaria</taxon>
        <taxon>Alternaria sect. Alternaria</taxon>
    </lineage>
</organism>